<protein>
    <submittedName>
        <fullName evidence="4">Uncharacterized protein LOC113503010</fullName>
    </submittedName>
</protein>
<dbReference type="AlphaFoldDB" id="A0A7E5WJU1"/>
<name>A0A7E5WJU1_TRINI</name>
<keyword evidence="1" id="KW-0175">Coiled coil</keyword>
<dbReference type="RefSeq" id="XP_026740597.1">
    <property type="nucleotide sequence ID" value="XM_026884796.1"/>
</dbReference>
<feature type="compositionally biased region" description="Basic and acidic residues" evidence="2">
    <location>
        <begin position="495"/>
        <end position="537"/>
    </location>
</feature>
<dbReference type="OrthoDB" id="7427376at2759"/>
<dbReference type="GeneID" id="113503010"/>
<feature type="compositionally biased region" description="Basic residues" evidence="2">
    <location>
        <begin position="442"/>
        <end position="467"/>
    </location>
</feature>
<accession>A0A7E5WJU1</accession>
<feature type="region of interest" description="Disordered" evidence="2">
    <location>
        <begin position="442"/>
        <end position="480"/>
    </location>
</feature>
<feature type="coiled-coil region" evidence="1">
    <location>
        <begin position="9"/>
        <end position="36"/>
    </location>
</feature>
<evidence type="ECO:0000313" key="3">
    <source>
        <dbReference type="Proteomes" id="UP000322000"/>
    </source>
</evidence>
<evidence type="ECO:0000313" key="4">
    <source>
        <dbReference type="RefSeq" id="XP_026740597.1"/>
    </source>
</evidence>
<organism evidence="3 4">
    <name type="scientific">Trichoplusia ni</name>
    <name type="common">Cabbage looper</name>
    <dbReference type="NCBI Taxonomy" id="7111"/>
    <lineage>
        <taxon>Eukaryota</taxon>
        <taxon>Metazoa</taxon>
        <taxon>Ecdysozoa</taxon>
        <taxon>Arthropoda</taxon>
        <taxon>Hexapoda</taxon>
        <taxon>Insecta</taxon>
        <taxon>Pterygota</taxon>
        <taxon>Neoptera</taxon>
        <taxon>Endopterygota</taxon>
        <taxon>Lepidoptera</taxon>
        <taxon>Glossata</taxon>
        <taxon>Ditrysia</taxon>
        <taxon>Noctuoidea</taxon>
        <taxon>Noctuidae</taxon>
        <taxon>Plusiinae</taxon>
        <taxon>Trichoplusia</taxon>
    </lineage>
</organism>
<evidence type="ECO:0000256" key="2">
    <source>
        <dbReference type="SAM" id="MobiDB-lite"/>
    </source>
</evidence>
<gene>
    <name evidence="4" type="primary">LOC113503010</name>
</gene>
<sequence>MQFNNKPLVDQLQKSLTQVNDMLADIEVKIDSERKQLSKTDYDLHQKDAATGFMDYQVSDIWWSTKKPPPALKPNPPVVRSPHEPKNGLRYKPTLAPVTQEIAIRDIVARWAHNTKNLPAFRVSTFKQTSATTPPTTTLGKDVTTTTTRFIITERAPKAVFSKDFPRSVYLNWPFVNTPHPGNTEFVAELINTMNKRQYGYFTVGLTKFLEMLTTRDPNNTTPLLSSMEEVADRVLSGHKSSNFYKNIRKDITILMNSMNSKSIHELRNMSKSALPIMDEINHLASWELNECLGKLDAMFLQIEGIALFGALEEFHMYPDGGQSASEVSKDMLRAALAPFFRLHGTEEQKLLLSCLNEGKLIFYHPLRDEKDSESNKKGSSPSKRQVTYGIGALTNGRPSNFTGEKRRAVTVPSRRHISHKYQKRIRQFLRKHREMFKALKTHHKHGKRNEHHLHHNDRYRSHHKKHNDQNEKLQPHDQYDEQDLLNPRDSLRAQGRQDEHNLRGGLDKHDSRDAQDLYDQQDKLGLRERQDKRNEQDLYDQPYKHRFHVRHDNRYEQDFYDQQDKHGLPDRHDKLDEQDLYDQQDKQGLPDRQDNHNLRGEQDVYDQRNDQNLQDAYNQYGQYDQYDQQQKFLKKTNNPSQVRSQIKTNGNNGNASDSEENYQEVQKKHWPIHKTKAIAPDHVKTAPTPNIFETIGKHFLLGLAKKFEAEIQNENNRKFKVALMSGSDQESKRTSKNKLIHKMRESSSYSDEEINLKTNLYGS</sequence>
<feature type="compositionally biased region" description="Basic and acidic residues" evidence="2">
    <location>
        <begin position="468"/>
        <end position="480"/>
    </location>
</feature>
<feature type="region of interest" description="Disordered" evidence="2">
    <location>
        <begin position="495"/>
        <end position="552"/>
    </location>
</feature>
<reference evidence="4" key="1">
    <citation type="submission" date="2025-08" db="UniProtKB">
        <authorList>
            <consortium name="RefSeq"/>
        </authorList>
    </citation>
    <scope>IDENTIFICATION</scope>
</reference>
<evidence type="ECO:0000256" key="1">
    <source>
        <dbReference type="SAM" id="Coils"/>
    </source>
</evidence>
<proteinExistence type="predicted"/>
<feature type="region of interest" description="Disordered" evidence="2">
    <location>
        <begin position="725"/>
        <end position="749"/>
    </location>
</feature>
<dbReference type="Proteomes" id="UP000322000">
    <property type="component" value="Chromosome 18"/>
</dbReference>
<feature type="compositionally biased region" description="Polar residues" evidence="2">
    <location>
        <begin position="636"/>
        <end position="657"/>
    </location>
</feature>
<dbReference type="KEGG" id="tnl:113503010"/>
<feature type="region of interest" description="Disordered" evidence="2">
    <location>
        <begin position="371"/>
        <end position="422"/>
    </location>
</feature>
<dbReference type="InParanoid" id="A0A7E5WJU1"/>
<feature type="region of interest" description="Disordered" evidence="2">
    <location>
        <begin position="635"/>
        <end position="662"/>
    </location>
</feature>
<keyword evidence="3" id="KW-1185">Reference proteome</keyword>